<keyword evidence="4" id="KW-1133">Transmembrane helix</keyword>
<dbReference type="InterPro" id="IPR001457">
    <property type="entry name" value="NADH_UbQ/plastoQ_OxRdtase_su6"/>
</dbReference>
<comment type="subcellular location">
    <subcellularLocation>
        <location evidence="4">Cell membrane</location>
        <topology evidence="4">Multi-pass membrane protein</topology>
    </subcellularLocation>
</comment>
<keyword evidence="4" id="KW-1003">Cell membrane</keyword>
<feature type="transmembrane region" description="Helical" evidence="4">
    <location>
        <begin position="55"/>
        <end position="78"/>
    </location>
</feature>
<dbReference type="Gene3D" id="1.20.120.1200">
    <property type="entry name" value="NADH-ubiquinone/plastoquinone oxidoreductase chain 6, subunit NuoJ"/>
    <property type="match status" value="1"/>
</dbReference>
<comment type="function">
    <text evidence="4">NDH-1 shuttles electrons from NADH, via FMN and iron-sulfur (Fe-S) centers, to quinones in the respiratory chain. Couples the redox reaction to proton translocation (for every two electrons transferred, four hydrogen ions are translocated across the cytoplasmic membrane), and thus conserves the redox energy in a proton gradient.</text>
</comment>
<dbReference type="Pfam" id="PF00499">
    <property type="entry name" value="Oxidored_q3"/>
    <property type="match status" value="1"/>
</dbReference>
<proteinExistence type="inferred from homology"/>
<dbReference type="RefSeq" id="WP_088773295.1">
    <property type="nucleotide sequence ID" value="NZ_CP022132.1"/>
</dbReference>
<accession>A0ABN5AY81</accession>
<evidence type="ECO:0000256" key="1">
    <source>
        <dbReference type="ARBA" id="ARBA00005698"/>
    </source>
</evidence>
<evidence type="ECO:0000256" key="3">
    <source>
        <dbReference type="ARBA" id="ARBA00025811"/>
    </source>
</evidence>
<evidence type="ECO:0000256" key="2">
    <source>
        <dbReference type="ARBA" id="ARBA00019907"/>
    </source>
</evidence>
<name>A0ABN5AY81_9GAMM</name>
<dbReference type="EC" id="7.1.1.-" evidence="4"/>
<comment type="catalytic activity">
    <reaction evidence="4">
        <text>a quinone + NADH + 5 H(+)(in) = a quinol + NAD(+) + 4 H(+)(out)</text>
        <dbReference type="Rhea" id="RHEA:57888"/>
        <dbReference type="ChEBI" id="CHEBI:15378"/>
        <dbReference type="ChEBI" id="CHEBI:24646"/>
        <dbReference type="ChEBI" id="CHEBI:57540"/>
        <dbReference type="ChEBI" id="CHEBI:57945"/>
        <dbReference type="ChEBI" id="CHEBI:132124"/>
    </reaction>
</comment>
<dbReference type="EMBL" id="CP022132">
    <property type="protein sequence ID" value="ASG68833.1"/>
    <property type="molecule type" value="Genomic_DNA"/>
</dbReference>
<feature type="transmembrane region" description="Helical" evidence="4">
    <location>
        <begin position="90"/>
        <end position="111"/>
    </location>
</feature>
<comment type="subunit">
    <text evidence="3">Composed of 13 different subunits. Subunits NuoA, H, J, K, L, M, N constitute the membrane sector of the complex.</text>
</comment>
<gene>
    <name evidence="5" type="ORF">CDV26_10970</name>
</gene>
<keyword evidence="4" id="KW-0812">Transmembrane</keyword>
<evidence type="ECO:0000256" key="4">
    <source>
        <dbReference type="RuleBase" id="RU004429"/>
    </source>
</evidence>
<dbReference type="PANTHER" id="PTHR33269:SF17">
    <property type="entry name" value="NADH-UBIQUINONE OXIDOREDUCTASE CHAIN 6"/>
    <property type="match status" value="1"/>
</dbReference>
<evidence type="ECO:0000313" key="5">
    <source>
        <dbReference type="EMBL" id="ASG68833.1"/>
    </source>
</evidence>
<keyword evidence="6" id="KW-1185">Reference proteome</keyword>
<feature type="transmembrane region" description="Helical" evidence="4">
    <location>
        <begin position="32"/>
        <end position="49"/>
    </location>
</feature>
<keyword evidence="4" id="KW-0874">Quinone</keyword>
<keyword evidence="4" id="KW-0472">Membrane</keyword>
<dbReference type="PANTHER" id="PTHR33269">
    <property type="entry name" value="NADH-UBIQUINONE OXIDOREDUCTASE CHAIN 6"/>
    <property type="match status" value="1"/>
</dbReference>
<organism evidence="5 6">
    <name type="scientific">Francisella halioticida</name>
    <dbReference type="NCBI Taxonomy" id="549298"/>
    <lineage>
        <taxon>Bacteria</taxon>
        <taxon>Pseudomonadati</taxon>
        <taxon>Pseudomonadota</taxon>
        <taxon>Gammaproteobacteria</taxon>
        <taxon>Thiotrichales</taxon>
        <taxon>Francisellaceae</taxon>
        <taxon>Francisella</taxon>
    </lineage>
</organism>
<dbReference type="Proteomes" id="UP000249910">
    <property type="component" value="Chromosome"/>
</dbReference>
<feature type="transmembrane region" description="Helical" evidence="4">
    <location>
        <begin position="140"/>
        <end position="162"/>
    </location>
</feature>
<feature type="transmembrane region" description="Helical" evidence="4">
    <location>
        <begin position="6"/>
        <end position="25"/>
    </location>
</feature>
<reference evidence="5 6" key="1">
    <citation type="submission" date="2017-06" db="EMBL/GenBank/DDBJ databases">
        <title>Complete genome of Francisella halioticida.</title>
        <authorList>
            <person name="Sjodin A."/>
        </authorList>
    </citation>
    <scope>NUCLEOTIDE SEQUENCE [LARGE SCALE GENOMIC DNA]</scope>
    <source>
        <strain evidence="5 6">DSM 23729</strain>
    </source>
</reference>
<evidence type="ECO:0000313" key="6">
    <source>
        <dbReference type="Proteomes" id="UP000249910"/>
    </source>
</evidence>
<protein>
    <recommendedName>
        <fullName evidence="2 4">NADH-quinone oxidoreductase subunit J</fullName>
        <ecNumber evidence="4">7.1.1.-</ecNumber>
    </recommendedName>
</protein>
<sequence length="202" mass="22198">MIVTDILFYIFASLAIISALVLVLGNNPVNSVIAMIFIFIFTAAVWIILQQVYLALLLIVVYVGAVLVMFLFVVFMLDLHVEKEGRVGRFFYALAAIIVCAIFATIISYAVTHVFASSSMQGGVGGVKIIGSTMFNKNNLYVFELIDFILLAAMTAAITLTLRPKRKDNKSVNPAKQVKVRAKDRLTMVKIPSNKEGAKDGQ</sequence>
<dbReference type="InterPro" id="IPR042106">
    <property type="entry name" value="Nuo/plastoQ_OxRdtase_6_NuoJ"/>
</dbReference>
<keyword evidence="4" id="KW-0520">NAD</keyword>
<comment type="similarity">
    <text evidence="1 4">Belongs to the complex I subunit 6 family.</text>
</comment>